<dbReference type="Proteomes" id="UP000321901">
    <property type="component" value="Unassembled WGS sequence"/>
</dbReference>
<feature type="domain" description="NERD" evidence="1">
    <location>
        <begin position="39"/>
        <end position="150"/>
    </location>
</feature>
<organism evidence="2 3">
    <name type="scientific">Sporosarcina luteola</name>
    <dbReference type="NCBI Taxonomy" id="582850"/>
    <lineage>
        <taxon>Bacteria</taxon>
        <taxon>Bacillati</taxon>
        <taxon>Bacillota</taxon>
        <taxon>Bacilli</taxon>
        <taxon>Bacillales</taxon>
        <taxon>Caryophanaceae</taxon>
        <taxon>Sporosarcina</taxon>
    </lineage>
</organism>
<sequence length="311" mass="36508">MTITMKKRDEVKELIALRSLHYRLTLSEKDNKRYANIVKGFEGEKRFDQLTEALQADIYLLHDICLDQNHSVFQIDTLLISEKEIVLFEIKNYEGDFLYESGVFRILSTNQEILNPLHQLNRSLTLLRSLLKRMKSNMTIKGYLVFINPEFTLYQAPADIPIILPSQLKRFMEGINKTPSVLSREHRQLAEHLLKMHLPHSPYAREPHFQYQHLQKGIFCPLCHSFMTRKNVLKTVCEKCGYVEGLDASIIRSTEELKLLFPDMRITRALVQEWCRVIDSSKTIRRVLAQNFTQKGSKKQRYYVDKLSESE</sequence>
<dbReference type="Pfam" id="PF08378">
    <property type="entry name" value="NERD"/>
    <property type="match status" value="1"/>
</dbReference>
<dbReference type="EMBL" id="BJYL01000065">
    <property type="protein sequence ID" value="GEN85193.1"/>
    <property type="molecule type" value="Genomic_DNA"/>
</dbReference>
<comment type="caution">
    <text evidence="2">The sequence shown here is derived from an EMBL/GenBank/DDBJ whole genome shotgun (WGS) entry which is preliminary data.</text>
</comment>
<evidence type="ECO:0000313" key="3">
    <source>
        <dbReference type="Proteomes" id="UP000321901"/>
    </source>
</evidence>
<accession>A0A511ZCM3</accession>
<gene>
    <name evidence="2" type="ORF">SLU01_35050</name>
</gene>
<keyword evidence="3" id="KW-1185">Reference proteome</keyword>
<name>A0A511ZCM3_9BACL</name>
<proteinExistence type="predicted"/>
<dbReference type="PROSITE" id="PS50965">
    <property type="entry name" value="NERD"/>
    <property type="match status" value="1"/>
</dbReference>
<dbReference type="RefSeq" id="WP_246111039.1">
    <property type="nucleotide sequence ID" value="NZ_BJYL01000065.1"/>
</dbReference>
<dbReference type="AlphaFoldDB" id="A0A511ZCM3"/>
<protein>
    <recommendedName>
        <fullName evidence="1">NERD domain-containing protein</fullName>
    </recommendedName>
</protein>
<reference evidence="2 3" key="1">
    <citation type="submission" date="2019-07" db="EMBL/GenBank/DDBJ databases">
        <title>Whole genome shotgun sequence of Sporosarcina luteola NBRC 105378.</title>
        <authorList>
            <person name="Hosoyama A."/>
            <person name="Uohara A."/>
            <person name="Ohji S."/>
            <person name="Ichikawa N."/>
        </authorList>
    </citation>
    <scope>NUCLEOTIDE SEQUENCE [LARGE SCALE GENOMIC DNA]</scope>
    <source>
        <strain evidence="2 3">NBRC 105378</strain>
    </source>
</reference>
<evidence type="ECO:0000313" key="2">
    <source>
        <dbReference type="EMBL" id="GEN85193.1"/>
    </source>
</evidence>
<evidence type="ECO:0000259" key="1">
    <source>
        <dbReference type="PROSITE" id="PS50965"/>
    </source>
</evidence>
<dbReference type="InterPro" id="IPR011528">
    <property type="entry name" value="NERD"/>
</dbReference>